<dbReference type="Proteomes" id="UP000583929">
    <property type="component" value="Unassembled WGS sequence"/>
</dbReference>
<accession>A0A7J6EJ43</accession>
<keyword evidence="2" id="KW-1133">Transmembrane helix</keyword>
<feature type="transmembrane region" description="Helical" evidence="2">
    <location>
        <begin position="37"/>
        <end position="58"/>
    </location>
</feature>
<dbReference type="AlphaFoldDB" id="A0A7J6EJ43"/>
<protein>
    <submittedName>
        <fullName evidence="3">Uncharacterized protein</fullName>
    </submittedName>
</protein>
<sequence>MQQCNDFFFLGTKQISMGRVGDDFWFQDPNGDPMGVYWLQGVHIIHCAPLIPLLMALAELKTSSKNGSNQFKYASN</sequence>
<keyword evidence="1" id="KW-0119">Carbohydrate metabolism</keyword>
<keyword evidence="4" id="KW-1185">Reference proteome</keyword>
<keyword evidence="2" id="KW-0812">Transmembrane</keyword>
<keyword evidence="2" id="KW-0472">Membrane</keyword>
<evidence type="ECO:0000313" key="3">
    <source>
        <dbReference type="EMBL" id="KAF4358458.1"/>
    </source>
</evidence>
<comment type="caution">
    <text evidence="3">The sequence shown here is derived from an EMBL/GenBank/DDBJ whole genome shotgun (WGS) entry which is preliminary data.</text>
</comment>
<proteinExistence type="predicted"/>
<evidence type="ECO:0000256" key="1">
    <source>
        <dbReference type="ARBA" id="ARBA00023277"/>
    </source>
</evidence>
<name>A0A7J6EJ43_CANSA</name>
<organism evidence="3 4">
    <name type="scientific">Cannabis sativa</name>
    <name type="common">Hemp</name>
    <name type="synonym">Marijuana</name>
    <dbReference type="NCBI Taxonomy" id="3483"/>
    <lineage>
        <taxon>Eukaryota</taxon>
        <taxon>Viridiplantae</taxon>
        <taxon>Streptophyta</taxon>
        <taxon>Embryophyta</taxon>
        <taxon>Tracheophyta</taxon>
        <taxon>Spermatophyta</taxon>
        <taxon>Magnoliopsida</taxon>
        <taxon>eudicotyledons</taxon>
        <taxon>Gunneridae</taxon>
        <taxon>Pentapetalae</taxon>
        <taxon>rosids</taxon>
        <taxon>fabids</taxon>
        <taxon>Rosales</taxon>
        <taxon>Cannabaceae</taxon>
        <taxon>Cannabis</taxon>
    </lineage>
</organism>
<gene>
    <name evidence="3" type="ORF">G4B88_020136</name>
</gene>
<dbReference type="InterPro" id="IPR008811">
    <property type="entry name" value="Glycosyl_hydrolases_36"/>
</dbReference>
<reference evidence="3 4" key="1">
    <citation type="journal article" date="2020" name="bioRxiv">
        <title>Sequence and annotation of 42 cannabis genomes reveals extensive copy number variation in cannabinoid synthesis and pathogen resistance genes.</title>
        <authorList>
            <person name="Mckernan K.J."/>
            <person name="Helbert Y."/>
            <person name="Kane L.T."/>
            <person name="Ebling H."/>
            <person name="Zhang L."/>
            <person name="Liu B."/>
            <person name="Eaton Z."/>
            <person name="Mclaughlin S."/>
            <person name="Kingan S."/>
            <person name="Baybayan P."/>
            <person name="Concepcion G."/>
            <person name="Jordan M."/>
            <person name="Riva A."/>
            <person name="Barbazuk W."/>
            <person name="Harkins T."/>
        </authorList>
    </citation>
    <scope>NUCLEOTIDE SEQUENCE [LARGE SCALE GENOMIC DNA]</scope>
    <source>
        <strain evidence="4">cv. Jamaican Lion 4</strain>
        <tissue evidence="3">Leaf</tissue>
    </source>
</reference>
<evidence type="ECO:0000313" key="4">
    <source>
        <dbReference type="Proteomes" id="UP000583929"/>
    </source>
</evidence>
<dbReference type="Pfam" id="PF05691">
    <property type="entry name" value="Raffinose_syn"/>
    <property type="match status" value="1"/>
</dbReference>
<dbReference type="EMBL" id="JAATIQ010000384">
    <property type="protein sequence ID" value="KAF4358458.1"/>
    <property type="molecule type" value="Genomic_DNA"/>
</dbReference>
<evidence type="ECO:0000256" key="2">
    <source>
        <dbReference type="SAM" id="Phobius"/>
    </source>
</evidence>